<feature type="region of interest" description="Disordered" evidence="1">
    <location>
        <begin position="7"/>
        <end position="29"/>
    </location>
</feature>
<evidence type="ECO:0000313" key="2">
    <source>
        <dbReference type="EMBL" id="CAA6828775.1"/>
    </source>
</evidence>
<dbReference type="EMBL" id="CACVAQ010000438">
    <property type="protein sequence ID" value="CAA6828775.1"/>
    <property type="molecule type" value="Genomic_DNA"/>
</dbReference>
<proteinExistence type="predicted"/>
<reference evidence="2" key="1">
    <citation type="submission" date="2020-01" db="EMBL/GenBank/DDBJ databases">
        <authorList>
            <person name="Meier V. D."/>
            <person name="Meier V D."/>
        </authorList>
    </citation>
    <scope>NUCLEOTIDE SEQUENCE</scope>
    <source>
        <strain evidence="2">HLG_WM_MAG_10</strain>
    </source>
</reference>
<sequence>MKPIKVYHKDDGNHHDHDGEPSSNHEEHQHDVIQNLEDFKTNKARIIPKKKANHITFENFIQFFPIVELPYTITSDTQRLISQKCDPLSAAWMFNFVLDKDAVIDEYTEYMPCFAIPETHGFFAIVFWEAGIEGSTYHLTTFSPSGILIDKQKIAGTKYNQDGLYQMVCTISSTWLFSCAEGRLDAEGNTAPVSSDDNHIHITLQLTGDGEIVPI</sequence>
<protein>
    <submittedName>
        <fullName evidence="2">Uncharacterized protein</fullName>
    </submittedName>
</protein>
<gene>
    <name evidence="2" type="ORF">HELGO_WM22853</name>
</gene>
<dbReference type="AlphaFoldDB" id="A0A6S6U2K8"/>
<organism evidence="2">
    <name type="scientific">uncultured Aureispira sp</name>
    <dbReference type="NCBI Taxonomy" id="1331704"/>
    <lineage>
        <taxon>Bacteria</taxon>
        <taxon>Pseudomonadati</taxon>
        <taxon>Bacteroidota</taxon>
        <taxon>Saprospiria</taxon>
        <taxon>Saprospirales</taxon>
        <taxon>Saprospiraceae</taxon>
        <taxon>Aureispira</taxon>
        <taxon>environmental samples</taxon>
    </lineage>
</organism>
<evidence type="ECO:0000256" key="1">
    <source>
        <dbReference type="SAM" id="MobiDB-lite"/>
    </source>
</evidence>
<name>A0A6S6U2K8_9BACT</name>
<accession>A0A6S6U2K8</accession>